<protein>
    <recommendedName>
        <fullName evidence="1">DUF6729 domain-containing protein</fullName>
    </recommendedName>
</protein>
<evidence type="ECO:0000259" key="1">
    <source>
        <dbReference type="Pfam" id="PF20499"/>
    </source>
</evidence>
<dbReference type="PANTHER" id="PTHR47773">
    <property type="entry name" value="SI:DKEY-9I5.2-RELATED"/>
    <property type="match status" value="1"/>
</dbReference>
<reference evidence="2" key="1">
    <citation type="submission" date="2020-10" db="EMBL/GenBank/DDBJ databases">
        <title>Chromosome-scale genome assembly of the Allis shad, Alosa alosa.</title>
        <authorList>
            <person name="Margot Z."/>
            <person name="Christophe K."/>
            <person name="Cabau C."/>
            <person name="Louis A."/>
            <person name="Berthelot C."/>
            <person name="Parey E."/>
            <person name="Roest Crollius H."/>
            <person name="Montfort J."/>
            <person name="Robinson-Rechavi M."/>
            <person name="Bucao C."/>
            <person name="Bouchez O."/>
            <person name="Gislard M."/>
            <person name="Lluch J."/>
            <person name="Milhes M."/>
            <person name="Lampietro C."/>
            <person name="Lopez Roques C."/>
            <person name="Donnadieu C."/>
            <person name="Braasch I."/>
            <person name="Desvignes T."/>
            <person name="Postlethwait J."/>
            <person name="Bobe J."/>
            <person name="Guiguen Y."/>
        </authorList>
    </citation>
    <scope>NUCLEOTIDE SEQUENCE</scope>
    <source>
        <strain evidence="2">M-15738</strain>
        <tissue evidence="2">Blood</tissue>
    </source>
</reference>
<comment type="caution">
    <text evidence="2">The sequence shown here is derived from an EMBL/GenBank/DDBJ whole genome shotgun (WGS) entry which is preliminary data.</text>
</comment>
<keyword evidence="3" id="KW-1185">Reference proteome</keyword>
<dbReference type="EMBL" id="JADWDJ010000004">
    <property type="protein sequence ID" value="KAG5281857.1"/>
    <property type="molecule type" value="Genomic_DNA"/>
</dbReference>
<organism evidence="2 3">
    <name type="scientific">Alosa alosa</name>
    <name type="common">allis shad</name>
    <dbReference type="NCBI Taxonomy" id="278164"/>
    <lineage>
        <taxon>Eukaryota</taxon>
        <taxon>Metazoa</taxon>
        <taxon>Chordata</taxon>
        <taxon>Craniata</taxon>
        <taxon>Vertebrata</taxon>
        <taxon>Euteleostomi</taxon>
        <taxon>Actinopterygii</taxon>
        <taxon>Neopterygii</taxon>
        <taxon>Teleostei</taxon>
        <taxon>Clupei</taxon>
        <taxon>Clupeiformes</taxon>
        <taxon>Clupeoidei</taxon>
        <taxon>Clupeidae</taxon>
        <taxon>Alosa</taxon>
    </lineage>
</organism>
<accession>A0AAV6H8F2</accession>
<evidence type="ECO:0000313" key="3">
    <source>
        <dbReference type="Proteomes" id="UP000823561"/>
    </source>
</evidence>
<sequence>MKAMIPCPNTNCPAPPGEYLERKGFGSYARQVCGMSSYYTLLTEKLKCSYCEKVRHVSVARDSEEEEEEDHHQQQYIWLAYSPKVLMSLVPAVRRMFPAILCGKRAIDRGVVTLLSDRLNAMSMSKVQRLLKQGHDEWYIERRDLYQTLLYDAHTAGSSSTAASSSSQKGILAFAKPAGTYTPPIPQSPLPSARVLRRAHLIMEMEKMPVYRSEILSMTGEILCIDGTRKVLKKIYGDGQGTMQYLTSVLNEWGQFLRTVVVAAESEGCYARMARGLVARFERANAPAPRVIYADNNCCRDSGSSFLETLFSDWVQRGAVVRLDIRHWLHRWDAVVIKQSHAKYGVFMSAMAGAVLAYNKGDMMLLVQAVRKGNEELYGNHTDQQMLAFLKPSQIKSYVRRITRGVEETAATVDSILDEFKGPAGLDIDGIPLFKSSDAVDAHWATASKHLGCMQDPPGVPLYVAVRTVVLNGVQLQRCT</sequence>
<dbReference type="Pfam" id="PF20499">
    <property type="entry name" value="DUF6729"/>
    <property type="match status" value="1"/>
</dbReference>
<proteinExistence type="predicted"/>
<dbReference type="InterPro" id="IPR046616">
    <property type="entry name" value="DUF6729"/>
</dbReference>
<evidence type="ECO:0000313" key="2">
    <source>
        <dbReference type="EMBL" id="KAG5281857.1"/>
    </source>
</evidence>
<gene>
    <name evidence="2" type="ORF">AALO_G00049560</name>
</gene>
<name>A0AAV6H8F2_9TELE</name>
<feature type="domain" description="DUF6729" evidence="1">
    <location>
        <begin position="79"/>
        <end position="157"/>
    </location>
</feature>
<dbReference type="AlphaFoldDB" id="A0AAV6H8F2"/>
<dbReference type="Proteomes" id="UP000823561">
    <property type="component" value="Chromosome 4"/>
</dbReference>
<dbReference type="PANTHER" id="PTHR47773:SF1">
    <property type="entry name" value="C2H2-TYPE DOMAIN-CONTAINING PROTEIN"/>
    <property type="match status" value="1"/>
</dbReference>